<gene>
    <name evidence="1" type="ORF">Psi01_59780</name>
</gene>
<organism evidence="1 2">
    <name type="scientific">Planobispora siamensis</name>
    <dbReference type="NCBI Taxonomy" id="936338"/>
    <lineage>
        <taxon>Bacteria</taxon>
        <taxon>Bacillati</taxon>
        <taxon>Actinomycetota</taxon>
        <taxon>Actinomycetes</taxon>
        <taxon>Streptosporangiales</taxon>
        <taxon>Streptosporangiaceae</taxon>
        <taxon>Planobispora</taxon>
    </lineage>
</organism>
<dbReference type="EMBL" id="BOOJ01000052">
    <property type="protein sequence ID" value="GIH95348.1"/>
    <property type="molecule type" value="Genomic_DNA"/>
</dbReference>
<comment type="caution">
    <text evidence="1">The sequence shown here is derived from an EMBL/GenBank/DDBJ whole genome shotgun (WGS) entry which is preliminary data.</text>
</comment>
<dbReference type="AlphaFoldDB" id="A0A8J3SJ51"/>
<name>A0A8J3SJ51_9ACTN</name>
<accession>A0A8J3SJ51</accession>
<dbReference type="Proteomes" id="UP000619788">
    <property type="component" value="Unassembled WGS sequence"/>
</dbReference>
<proteinExistence type="predicted"/>
<protein>
    <submittedName>
        <fullName evidence="1">Uncharacterized protein</fullName>
    </submittedName>
</protein>
<keyword evidence="2" id="KW-1185">Reference proteome</keyword>
<evidence type="ECO:0000313" key="1">
    <source>
        <dbReference type="EMBL" id="GIH95348.1"/>
    </source>
</evidence>
<sequence length="71" mass="8496">MVDDDPALALLWQPYCWARGYHVPHHSDAWFETCATCERLLWEQKGEQARPAWLLAQRVPTSWRRWLRMGT</sequence>
<reference evidence="1 2" key="1">
    <citation type="submission" date="2021-01" db="EMBL/GenBank/DDBJ databases">
        <title>Whole genome shotgun sequence of Planobispora siamensis NBRC 107568.</title>
        <authorList>
            <person name="Komaki H."/>
            <person name="Tamura T."/>
        </authorList>
    </citation>
    <scope>NUCLEOTIDE SEQUENCE [LARGE SCALE GENOMIC DNA]</scope>
    <source>
        <strain evidence="1 2">NBRC 107568</strain>
    </source>
</reference>
<evidence type="ECO:0000313" key="2">
    <source>
        <dbReference type="Proteomes" id="UP000619788"/>
    </source>
</evidence>